<comment type="caution">
    <text evidence="3">The sequence shown here is derived from an EMBL/GenBank/DDBJ whole genome shotgun (WGS) entry which is preliminary data.</text>
</comment>
<dbReference type="Gene3D" id="1.20.1260.60">
    <property type="entry name" value="Vacuolar protein sorting-associated protein Ist1"/>
    <property type="match status" value="1"/>
</dbReference>
<evidence type="ECO:0000313" key="4">
    <source>
        <dbReference type="Proteomes" id="UP000652761"/>
    </source>
</evidence>
<dbReference type="InterPro" id="IPR042277">
    <property type="entry name" value="IST1-like"/>
</dbReference>
<gene>
    <name evidence="3" type="ORF">Taro_010891</name>
</gene>
<dbReference type="PANTHER" id="PTHR12161:SF14">
    <property type="entry name" value="REGULATOR OF VPS4 ACTIVITY IN THE MVB PATHWAY PROTEIN"/>
    <property type="match status" value="1"/>
</dbReference>
<dbReference type="PANTHER" id="PTHR12161">
    <property type="entry name" value="IST1 FAMILY MEMBER"/>
    <property type="match status" value="1"/>
</dbReference>
<dbReference type="Proteomes" id="UP000652761">
    <property type="component" value="Unassembled WGS sequence"/>
</dbReference>
<sequence length="778" mass="88414">MADAARCSKQAIKRIDERLKVIRKRKQAMLNFLRQDIADLLRDGHDSNALNRSFGEFLKAAPWLQGFNYNQKVDVLLYCVGSFMGHGGERGTYAHQYIRECPAEDKEAVSTLIFAAARFSDLPELCDLRHTFMSRYGSAMETSVRLEFIEILASRTFSMATKIQLMQKIAQEFSVEWVSGSLEYGSSDSVASQCVNEKDGEKSDGMCQYPINTDKDVVADTKDILVIGLEPEPTRGSKICDDELENVNPYAPDSSIPHYVHPKRDKDGRYMSPRAREVLDPTDQEGKVLDEKFKDGPRDGRKDPLLWNGEAGGVGEEYWHDDHTIHSRSSRAQGKLEGGIDRNGDVFYENDTDSMRSPKNQMHHNSEMRHAIGQYKFKKEDKSIRAHLIRPEAIEDAIDSDDYRKPAAGRDEFEDNVKPVKIPHAYVKSRAVKDAFHSDDWDRDEIPPKESSGKDADIAAQERQMDGPWKSNHEITFHMIPPPPYVKPKVRAIVDHFDSSSPPTNDGGFTARHKSSTGGNKDPQRDELVVDHERQKPRSVRRNKKSPVAQDSEDAVGSDEPMRGIQRGQRRHVARKNIFPRQDDYDSEEEDIDRLLMHYSKKKTPQQFRKHREKTDAHLADHARDRCGVDQHQTPEIYNESNLESPQTRFVEHVAGDKAVMHQTDSGQYIDMHDSHDRDPIGKPGSPAQSLSVEHMNRGETRRHLIYHSHHVDTPELVHPHERAASFPPDPLAVEKVERPARVTSMQPDALSPSGGHAHPNLPEYEEFAARFAALRRG</sequence>
<dbReference type="OrthoDB" id="29853at2759"/>
<dbReference type="InterPro" id="IPR005061">
    <property type="entry name" value="Ist1"/>
</dbReference>
<proteinExistence type="inferred from homology"/>
<dbReference type="GO" id="GO:0015031">
    <property type="term" value="P:protein transport"/>
    <property type="evidence" value="ECO:0007669"/>
    <property type="project" value="InterPro"/>
</dbReference>
<evidence type="ECO:0000256" key="1">
    <source>
        <dbReference type="ARBA" id="ARBA00005536"/>
    </source>
</evidence>
<feature type="region of interest" description="Disordered" evidence="2">
    <location>
        <begin position="437"/>
        <end position="474"/>
    </location>
</feature>
<dbReference type="AlphaFoldDB" id="A0A843U918"/>
<accession>A0A843U918</accession>
<keyword evidence="4" id="KW-1185">Reference proteome</keyword>
<reference evidence="3" key="1">
    <citation type="submission" date="2017-07" db="EMBL/GenBank/DDBJ databases">
        <title>Taro Niue Genome Assembly and Annotation.</title>
        <authorList>
            <person name="Atibalentja N."/>
            <person name="Keating K."/>
            <person name="Fields C.J."/>
        </authorList>
    </citation>
    <scope>NUCLEOTIDE SEQUENCE</scope>
    <source>
        <strain evidence="3">Niue_2</strain>
        <tissue evidence="3">Leaf</tissue>
    </source>
</reference>
<comment type="similarity">
    <text evidence="1">Belongs to the IST1 family.</text>
</comment>
<feature type="region of interest" description="Disordered" evidence="2">
    <location>
        <begin position="496"/>
        <end position="575"/>
    </location>
</feature>
<dbReference type="EMBL" id="NMUH01000401">
    <property type="protein sequence ID" value="MQL78460.1"/>
    <property type="molecule type" value="Genomic_DNA"/>
</dbReference>
<feature type="compositionally biased region" description="Basic and acidic residues" evidence="2">
    <location>
        <begin position="437"/>
        <end position="457"/>
    </location>
</feature>
<dbReference type="Pfam" id="PF03398">
    <property type="entry name" value="Ist1"/>
    <property type="match status" value="1"/>
</dbReference>
<organism evidence="3 4">
    <name type="scientific">Colocasia esculenta</name>
    <name type="common">Wild taro</name>
    <name type="synonym">Arum esculentum</name>
    <dbReference type="NCBI Taxonomy" id="4460"/>
    <lineage>
        <taxon>Eukaryota</taxon>
        <taxon>Viridiplantae</taxon>
        <taxon>Streptophyta</taxon>
        <taxon>Embryophyta</taxon>
        <taxon>Tracheophyta</taxon>
        <taxon>Spermatophyta</taxon>
        <taxon>Magnoliopsida</taxon>
        <taxon>Liliopsida</taxon>
        <taxon>Araceae</taxon>
        <taxon>Aroideae</taxon>
        <taxon>Colocasieae</taxon>
        <taxon>Colocasia</taxon>
    </lineage>
</organism>
<evidence type="ECO:0008006" key="5">
    <source>
        <dbReference type="Google" id="ProtNLM"/>
    </source>
</evidence>
<feature type="compositionally biased region" description="Basic and acidic residues" evidence="2">
    <location>
        <begin position="522"/>
        <end position="536"/>
    </location>
</feature>
<name>A0A843U918_COLES</name>
<evidence type="ECO:0000256" key="2">
    <source>
        <dbReference type="SAM" id="MobiDB-lite"/>
    </source>
</evidence>
<feature type="region of interest" description="Disordered" evidence="2">
    <location>
        <begin position="250"/>
        <end position="269"/>
    </location>
</feature>
<protein>
    <recommendedName>
        <fullName evidence="5">IST1-like protein</fullName>
    </recommendedName>
</protein>
<evidence type="ECO:0000313" key="3">
    <source>
        <dbReference type="EMBL" id="MQL78460.1"/>
    </source>
</evidence>